<dbReference type="STRING" id="1121298.SAMN05444401_2547"/>
<gene>
    <name evidence="1" type="ORF">SAMN05444401_2547</name>
</gene>
<name>A0A1M6HJU0_9CLOT</name>
<evidence type="ECO:0008006" key="3">
    <source>
        <dbReference type="Google" id="ProtNLM"/>
    </source>
</evidence>
<reference evidence="1 2" key="1">
    <citation type="submission" date="2016-11" db="EMBL/GenBank/DDBJ databases">
        <authorList>
            <person name="Jaros S."/>
            <person name="Januszkiewicz K."/>
            <person name="Wedrychowicz H."/>
        </authorList>
    </citation>
    <scope>NUCLEOTIDE SEQUENCE [LARGE SCALE GENOMIC DNA]</scope>
    <source>
        <strain evidence="1 2">DSM 21864</strain>
    </source>
</reference>
<dbReference type="Proteomes" id="UP000184080">
    <property type="component" value="Unassembled WGS sequence"/>
</dbReference>
<dbReference type="RefSeq" id="WP_073007056.1">
    <property type="nucleotide sequence ID" value="NZ_FQZO01000003.1"/>
</dbReference>
<evidence type="ECO:0000313" key="2">
    <source>
        <dbReference type="Proteomes" id="UP000184080"/>
    </source>
</evidence>
<sequence length="78" mass="8677">MENNFNDNANNMPNNTLAPHEAAELHEIISGGVLGYKKLQASMPMVKDPELKTFIEESISGKKVELDEMQNFVNTIKG</sequence>
<proteinExistence type="predicted"/>
<accession>A0A1M6HJU0</accession>
<dbReference type="EMBL" id="FQZO01000003">
    <property type="protein sequence ID" value="SHJ22473.1"/>
    <property type="molecule type" value="Genomic_DNA"/>
</dbReference>
<evidence type="ECO:0000313" key="1">
    <source>
        <dbReference type="EMBL" id="SHJ22473.1"/>
    </source>
</evidence>
<keyword evidence="2" id="KW-1185">Reference proteome</keyword>
<dbReference type="InterPro" id="IPR012347">
    <property type="entry name" value="Ferritin-like"/>
</dbReference>
<protein>
    <recommendedName>
        <fullName evidence="3">Spore coat protein</fullName>
    </recommendedName>
</protein>
<dbReference type="AlphaFoldDB" id="A0A1M6HJU0"/>
<organism evidence="1 2">
    <name type="scientific">Clostridium amylolyticum</name>
    <dbReference type="NCBI Taxonomy" id="1121298"/>
    <lineage>
        <taxon>Bacteria</taxon>
        <taxon>Bacillati</taxon>
        <taxon>Bacillota</taxon>
        <taxon>Clostridia</taxon>
        <taxon>Eubacteriales</taxon>
        <taxon>Clostridiaceae</taxon>
        <taxon>Clostridium</taxon>
    </lineage>
</organism>
<dbReference type="Gene3D" id="1.20.1260.10">
    <property type="match status" value="1"/>
</dbReference>